<sequence length="159" mass="18218">METQPLSSYIVHIDLFVNLNFIKESQVCKGSFPSSVVAHVSKRRSSQEESNSSHEDRCWKKIIPRSYKSGDTDLAVDKIHDSVDSPSRTLSVFIKESQMVEEHYHKKGRRRVARSALHDKDMEAARKELSITTGERLSHVMLEEHEKIEKVSSIHQSLS</sequence>
<dbReference type="EMBL" id="JACEIK010000987">
    <property type="protein sequence ID" value="MCD7464702.1"/>
    <property type="molecule type" value="Genomic_DNA"/>
</dbReference>
<evidence type="ECO:0000313" key="1">
    <source>
        <dbReference type="EMBL" id="MCD7464702.1"/>
    </source>
</evidence>
<organism evidence="1 2">
    <name type="scientific">Datura stramonium</name>
    <name type="common">Jimsonweed</name>
    <name type="synonym">Common thornapple</name>
    <dbReference type="NCBI Taxonomy" id="4076"/>
    <lineage>
        <taxon>Eukaryota</taxon>
        <taxon>Viridiplantae</taxon>
        <taxon>Streptophyta</taxon>
        <taxon>Embryophyta</taxon>
        <taxon>Tracheophyta</taxon>
        <taxon>Spermatophyta</taxon>
        <taxon>Magnoliopsida</taxon>
        <taxon>eudicotyledons</taxon>
        <taxon>Gunneridae</taxon>
        <taxon>Pentapetalae</taxon>
        <taxon>asterids</taxon>
        <taxon>lamiids</taxon>
        <taxon>Solanales</taxon>
        <taxon>Solanaceae</taxon>
        <taxon>Solanoideae</taxon>
        <taxon>Datureae</taxon>
        <taxon>Datura</taxon>
    </lineage>
</organism>
<comment type="caution">
    <text evidence="1">The sequence shown here is derived from an EMBL/GenBank/DDBJ whole genome shotgun (WGS) entry which is preliminary data.</text>
</comment>
<accession>A0ABS8T2C6</accession>
<proteinExistence type="predicted"/>
<gene>
    <name evidence="1" type="ORF">HAX54_053254</name>
</gene>
<reference evidence="1 2" key="1">
    <citation type="journal article" date="2021" name="BMC Genomics">
        <title>Datura genome reveals duplications of psychoactive alkaloid biosynthetic genes and high mutation rate following tissue culture.</title>
        <authorList>
            <person name="Rajewski A."/>
            <person name="Carter-House D."/>
            <person name="Stajich J."/>
            <person name="Litt A."/>
        </authorList>
    </citation>
    <scope>NUCLEOTIDE SEQUENCE [LARGE SCALE GENOMIC DNA]</scope>
    <source>
        <strain evidence="1">AR-01</strain>
    </source>
</reference>
<name>A0ABS8T2C6_DATST</name>
<evidence type="ECO:0000313" key="2">
    <source>
        <dbReference type="Proteomes" id="UP000823775"/>
    </source>
</evidence>
<protein>
    <submittedName>
        <fullName evidence="1">Uncharacterized protein</fullName>
    </submittedName>
</protein>
<keyword evidence="2" id="KW-1185">Reference proteome</keyword>
<dbReference type="Proteomes" id="UP000823775">
    <property type="component" value="Unassembled WGS sequence"/>
</dbReference>